<dbReference type="GO" id="GO:0016829">
    <property type="term" value="F:lyase activity"/>
    <property type="evidence" value="ECO:0007669"/>
    <property type="project" value="UniProtKB-KW"/>
</dbReference>
<protein>
    <submittedName>
        <fullName evidence="1">Polysaccharide lyase family 4-like protein</fullName>
    </submittedName>
</protein>
<name>A0A3D9VBE5_THECX</name>
<dbReference type="Gene3D" id="2.60.40.10">
    <property type="entry name" value="Immunoglobulins"/>
    <property type="match status" value="1"/>
</dbReference>
<accession>A0A3D9VBE5</accession>
<dbReference type="InterPro" id="IPR013783">
    <property type="entry name" value="Ig-like_fold"/>
</dbReference>
<dbReference type="AlphaFoldDB" id="A0A3D9VBE5"/>
<sequence>MPRPRPVRNLTAVGELGRIILTWESEPYEPFVDHYAIYASRTPGTPPSEETLLAKTIYPRFVHGRLGGHAQTWYYRVVVVEASGLRGRPSPEVSGTSVESVAVSGEPIATVGTFDHKSLELALAPNGYAQYRTRFPTGPDFTYGVSDPAHDWAYIHPGPADAWAGRQAWRATFRFGLDAIPDTDPWLSIWLIDTHATIPGTAILGLGGSEWTKVTFEGGATRGSLEGDATLPGSPLKPSYVELALPRDRLTVGENVLTIDKVDGSWHAYDALGIFLPR</sequence>
<proteinExistence type="predicted"/>
<reference evidence="1 2" key="1">
    <citation type="submission" date="2018-08" db="EMBL/GenBank/DDBJ databases">
        <title>Sequencing the genomes of 1000 actinobacteria strains.</title>
        <authorList>
            <person name="Klenk H.-P."/>
        </authorList>
    </citation>
    <scope>NUCLEOTIDE SEQUENCE [LARGE SCALE GENOMIC DNA]</scope>
    <source>
        <strain evidence="1 2">DSM 22891</strain>
    </source>
</reference>
<dbReference type="RefSeq" id="WP_115849988.1">
    <property type="nucleotide sequence ID" value="NZ_QTUC01000001.1"/>
</dbReference>
<evidence type="ECO:0000313" key="2">
    <source>
        <dbReference type="Proteomes" id="UP000256485"/>
    </source>
</evidence>
<comment type="caution">
    <text evidence="1">The sequence shown here is derived from an EMBL/GenBank/DDBJ whole genome shotgun (WGS) entry which is preliminary data.</text>
</comment>
<evidence type="ECO:0000313" key="1">
    <source>
        <dbReference type="EMBL" id="REF36335.1"/>
    </source>
</evidence>
<gene>
    <name evidence="1" type="ORF">DFJ64_1741</name>
</gene>
<dbReference type="EMBL" id="QTUC01000001">
    <property type="protein sequence ID" value="REF36335.1"/>
    <property type="molecule type" value="Genomic_DNA"/>
</dbReference>
<dbReference type="InterPro" id="IPR008979">
    <property type="entry name" value="Galactose-bd-like_sf"/>
</dbReference>
<dbReference type="Proteomes" id="UP000256485">
    <property type="component" value="Unassembled WGS sequence"/>
</dbReference>
<keyword evidence="1" id="KW-0456">Lyase</keyword>
<organism evidence="1 2">
    <name type="scientific">Thermasporomyces composti</name>
    <dbReference type="NCBI Taxonomy" id="696763"/>
    <lineage>
        <taxon>Bacteria</taxon>
        <taxon>Bacillati</taxon>
        <taxon>Actinomycetota</taxon>
        <taxon>Actinomycetes</taxon>
        <taxon>Propionibacteriales</taxon>
        <taxon>Nocardioidaceae</taxon>
        <taxon>Thermasporomyces</taxon>
    </lineage>
</organism>
<dbReference type="SUPFAM" id="SSF49785">
    <property type="entry name" value="Galactose-binding domain-like"/>
    <property type="match status" value="1"/>
</dbReference>
<dbReference type="GO" id="GO:0005975">
    <property type="term" value="P:carbohydrate metabolic process"/>
    <property type="evidence" value="ECO:0007669"/>
    <property type="project" value="UniProtKB-ARBA"/>
</dbReference>
<keyword evidence="2" id="KW-1185">Reference proteome</keyword>
<dbReference type="OrthoDB" id="4408269at2"/>